<sequence length="309" mass="31162">MAEGPLAVGHHRDELVAAVHPPQRPQFVEGHLVLPRRVGRLGGRLAGDRQASRPAPSRLRVGVGQLRIGADQFAGLEQMSADDLGALGAEAPQFGADGAREIAQVDVLGGVGLVGLAGQPRSRDVRLAVLVTTVGTRPAALAAPFVLAPEPAVVPPLETAVPAFAVPRGTATGAAVVATPVPEGTFAVAVAPLVRATVVPLALERAAARAAVVATAVPEGTLVVAVATLVGTTVVPLALERASASAIVVPITEGTLVVVAPLVGATVVAITLERTATRATVPTLERASAGAAIVAPLFPKERLSSPSRR</sequence>
<protein>
    <submittedName>
        <fullName evidence="1">Uncharacterized protein</fullName>
    </submittedName>
</protein>
<gene>
    <name evidence="1" type="ORF">G7070_14350</name>
</gene>
<proteinExistence type="predicted"/>
<keyword evidence="2" id="KW-1185">Reference proteome</keyword>
<evidence type="ECO:0000313" key="1">
    <source>
        <dbReference type="EMBL" id="QIK73223.1"/>
    </source>
</evidence>
<name>A0A6G7Y8V1_9ACTN</name>
<evidence type="ECO:0000313" key="2">
    <source>
        <dbReference type="Proteomes" id="UP000501058"/>
    </source>
</evidence>
<accession>A0A6G7Y8V1</accession>
<reference evidence="1 2" key="1">
    <citation type="submission" date="2020-03" db="EMBL/GenBank/DDBJ databases">
        <title>Propioniciclava sp. nov., isolated from Hydrophilus acuminatus.</title>
        <authorList>
            <person name="Hyun D.-W."/>
            <person name="Bae J.-W."/>
        </authorList>
    </citation>
    <scope>NUCLEOTIDE SEQUENCE [LARGE SCALE GENOMIC DNA]</scope>
    <source>
        <strain evidence="1 2">HDW11</strain>
    </source>
</reference>
<dbReference type="KEGG" id="prv:G7070_14350"/>
<dbReference type="Proteomes" id="UP000501058">
    <property type="component" value="Chromosome"/>
</dbReference>
<organism evidence="1 2">
    <name type="scientific">Propioniciclava coleopterorum</name>
    <dbReference type="NCBI Taxonomy" id="2714937"/>
    <lineage>
        <taxon>Bacteria</taxon>
        <taxon>Bacillati</taxon>
        <taxon>Actinomycetota</taxon>
        <taxon>Actinomycetes</taxon>
        <taxon>Propionibacteriales</taxon>
        <taxon>Propionibacteriaceae</taxon>
        <taxon>Propioniciclava</taxon>
    </lineage>
</organism>
<dbReference type="EMBL" id="CP049865">
    <property type="protein sequence ID" value="QIK73223.1"/>
    <property type="molecule type" value="Genomic_DNA"/>
</dbReference>
<dbReference type="RefSeq" id="WP_166234294.1">
    <property type="nucleotide sequence ID" value="NZ_CP049865.1"/>
</dbReference>
<dbReference type="AlphaFoldDB" id="A0A6G7Y8V1"/>